<reference evidence="5" key="1">
    <citation type="journal article" date="2014" name="Front. Microbiol.">
        <title>High frequency of phylogenetically diverse reductive dehalogenase-homologous genes in deep subseafloor sedimentary metagenomes.</title>
        <authorList>
            <person name="Kawai M."/>
            <person name="Futagami T."/>
            <person name="Toyoda A."/>
            <person name="Takaki Y."/>
            <person name="Nishi S."/>
            <person name="Hori S."/>
            <person name="Arai W."/>
            <person name="Tsubouchi T."/>
            <person name="Morono Y."/>
            <person name="Uchiyama I."/>
            <person name="Ito T."/>
            <person name="Fujiyama A."/>
            <person name="Inagaki F."/>
            <person name="Takami H."/>
        </authorList>
    </citation>
    <scope>NUCLEOTIDE SEQUENCE</scope>
    <source>
        <strain evidence="5">Expedition CK06-06</strain>
    </source>
</reference>
<evidence type="ECO:0000256" key="1">
    <source>
        <dbReference type="ARBA" id="ARBA00005436"/>
    </source>
</evidence>
<comment type="caution">
    <text evidence="5">The sequence shown here is derived from an EMBL/GenBank/DDBJ whole genome shotgun (WGS) entry which is preliminary data.</text>
</comment>
<protein>
    <recommendedName>
        <fullName evidence="6">50S ribosomal protein P1</fullName>
    </recommendedName>
</protein>
<comment type="similarity">
    <text evidence="1">Belongs to the eukaryotic ribosomal protein P1/P2 family.</text>
</comment>
<evidence type="ECO:0000256" key="4">
    <source>
        <dbReference type="SAM" id="MobiDB-lite"/>
    </source>
</evidence>
<dbReference type="GO" id="GO:0005840">
    <property type="term" value="C:ribosome"/>
    <property type="evidence" value="ECO:0007669"/>
    <property type="project" value="UniProtKB-KW"/>
</dbReference>
<gene>
    <name evidence="5" type="ORF">S01H4_53603</name>
</gene>
<keyword evidence="2" id="KW-0689">Ribosomal protein</keyword>
<feature type="region of interest" description="Disordered" evidence="4">
    <location>
        <begin position="68"/>
        <end position="96"/>
    </location>
</feature>
<dbReference type="EMBL" id="BART01030765">
    <property type="protein sequence ID" value="GAH18453.1"/>
    <property type="molecule type" value="Genomic_DNA"/>
</dbReference>
<evidence type="ECO:0008006" key="6">
    <source>
        <dbReference type="Google" id="ProtNLM"/>
    </source>
</evidence>
<sequence length="96" mass="10286">MESIYAALLLHKAGGKINETNVEKVLTAAGAKVDKDQIVKLIAGLKSTKIEDIIKSASSVPVVAAPAEEAVKKKKEKKKKEEEPEEEEPTGIGSLF</sequence>
<dbReference type="InterPro" id="IPR038716">
    <property type="entry name" value="P1/P2_N_sf"/>
</dbReference>
<evidence type="ECO:0000256" key="3">
    <source>
        <dbReference type="ARBA" id="ARBA00023274"/>
    </source>
</evidence>
<proteinExistence type="inferred from homology"/>
<accession>X1FCK9</accession>
<keyword evidence="3" id="KW-0687">Ribonucleoprotein</keyword>
<organism evidence="5">
    <name type="scientific">marine sediment metagenome</name>
    <dbReference type="NCBI Taxonomy" id="412755"/>
    <lineage>
        <taxon>unclassified sequences</taxon>
        <taxon>metagenomes</taxon>
        <taxon>ecological metagenomes</taxon>
    </lineage>
</organism>
<dbReference type="GO" id="GO:1990904">
    <property type="term" value="C:ribonucleoprotein complex"/>
    <property type="evidence" value="ECO:0007669"/>
    <property type="project" value="UniProtKB-KW"/>
</dbReference>
<dbReference type="Gene3D" id="1.10.10.1410">
    <property type="match status" value="1"/>
</dbReference>
<dbReference type="Pfam" id="PF00428">
    <property type="entry name" value="Ribosomal_60s"/>
    <property type="match status" value="1"/>
</dbReference>
<dbReference type="FunFam" id="1.10.10.1410:FF:000002">
    <property type="entry name" value="60S acidic ribosomal protein P2"/>
    <property type="match status" value="1"/>
</dbReference>
<name>X1FCK9_9ZZZZ</name>
<evidence type="ECO:0000256" key="2">
    <source>
        <dbReference type="ARBA" id="ARBA00022980"/>
    </source>
</evidence>
<evidence type="ECO:0000313" key="5">
    <source>
        <dbReference type="EMBL" id="GAH18453.1"/>
    </source>
</evidence>
<dbReference type="AlphaFoldDB" id="X1FCK9"/>